<evidence type="ECO:0000256" key="1">
    <source>
        <dbReference type="SAM" id="Coils"/>
    </source>
</evidence>
<keyword evidence="3" id="KW-1185">Reference proteome</keyword>
<organism evidence="2 3">
    <name type="scientific">Methanobrevibacter filiformis</name>
    <dbReference type="NCBI Taxonomy" id="55758"/>
    <lineage>
        <taxon>Archaea</taxon>
        <taxon>Methanobacteriati</taxon>
        <taxon>Methanobacteriota</taxon>
        <taxon>Methanomada group</taxon>
        <taxon>Methanobacteria</taxon>
        <taxon>Methanobacteriales</taxon>
        <taxon>Methanobacteriaceae</taxon>
        <taxon>Methanobrevibacter</taxon>
    </lineage>
</organism>
<gene>
    <name evidence="2" type="ORF">MBFIL_03270</name>
</gene>
<dbReference type="EMBL" id="LWMT01000043">
    <property type="protein sequence ID" value="KZX17164.1"/>
    <property type="molecule type" value="Genomic_DNA"/>
</dbReference>
<comment type="caution">
    <text evidence="2">The sequence shown here is derived from an EMBL/GenBank/DDBJ whole genome shotgun (WGS) entry which is preliminary data.</text>
</comment>
<evidence type="ECO:0000313" key="3">
    <source>
        <dbReference type="Proteomes" id="UP000077066"/>
    </source>
</evidence>
<keyword evidence="1" id="KW-0175">Coiled coil</keyword>
<reference evidence="2 3" key="1">
    <citation type="submission" date="2016-04" db="EMBL/GenBank/DDBJ databases">
        <title>Genome sequence of Methanobrevibacter filiformis DSM 11501.</title>
        <authorList>
            <person name="Poehlein A."/>
            <person name="Seedorf H."/>
            <person name="Daniel R."/>
        </authorList>
    </citation>
    <scope>NUCLEOTIDE SEQUENCE [LARGE SCALE GENOMIC DNA]</scope>
    <source>
        <strain evidence="2 3">DSM 11501</strain>
    </source>
</reference>
<feature type="coiled-coil region" evidence="1">
    <location>
        <begin position="71"/>
        <end position="100"/>
    </location>
</feature>
<evidence type="ECO:0000313" key="2">
    <source>
        <dbReference type="EMBL" id="KZX17164.1"/>
    </source>
</evidence>
<dbReference type="RefSeq" id="WP_066970863.1">
    <property type="nucleotide sequence ID" value="NZ_LWMT01000043.1"/>
</dbReference>
<sequence length="116" mass="13904">MIEEKQINNIKQVREEKKLEANKLKDEAILRQQKGETHLKEEINQDESKKILKNKYNNERVGYVHENTEDKESYLNKKAIKEAKKEEIENKSNIEQIRNENIRKAEDIRNKALKDE</sequence>
<accession>A0A166EZA0</accession>
<dbReference type="PATRIC" id="fig|55758.3.peg.366"/>
<protein>
    <submittedName>
        <fullName evidence="2">Uncharacterized protein</fullName>
    </submittedName>
</protein>
<dbReference type="AlphaFoldDB" id="A0A166EZA0"/>
<proteinExistence type="predicted"/>
<name>A0A166EZA0_9EURY</name>
<dbReference type="Proteomes" id="UP000077066">
    <property type="component" value="Unassembled WGS sequence"/>
</dbReference>